<proteinExistence type="predicted"/>
<evidence type="ECO:0000256" key="1">
    <source>
        <dbReference type="SAM" id="SignalP"/>
    </source>
</evidence>
<dbReference type="Proteomes" id="UP000468766">
    <property type="component" value="Unassembled WGS sequence"/>
</dbReference>
<accession>A0A6I0F0W5</accession>
<keyword evidence="1" id="KW-0732">Signal</keyword>
<dbReference type="OrthoDB" id="7933886at2"/>
<evidence type="ECO:0000313" key="3">
    <source>
        <dbReference type="Proteomes" id="UP000468766"/>
    </source>
</evidence>
<sequence>MKKLFLAGVLGLSLVLTACGGETKVEETTAPIEDVAVEASPQLAMVNDAPYIYAYGTKVAVGYSELMANDGIDEETFAVEGYTVKGVTSVGPPGPPKGINADEVFWTVLELGERAEEGTTVTLVGTIKNLEGQEVTGLSGQVQKVEQVFSQGLDEKYPAIWSDVVIDQDFDGDNSEHFDRKKAEFTVLNGDVTVTEEVAIANVTIRGCVTVTKDTTLTNVTINGNLIVEEGVTVTEENVEVMGERM</sequence>
<reference evidence="2 3" key="1">
    <citation type="submission" date="2019-10" db="EMBL/GenBank/DDBJ databases">
        <title>Whole-genome sequence of the extremophile Heliorestis acidaminivorans DSM 24790.</title>
        <authorList>
            <person name="Kyndt J.A."/>
            <person name="Meyer T.E."/>
        </authorList>
    </citation>
    <scope>NUCLEOTIDE SEQUENCE [LARGE SCALE GENOMIC DNA]</scope>
    <source>
        <strain evidence="2 3">DSM 24790</strain>
    </source>
</reference>
<evidence type="ECO:0000313" key="2">
    <source>
        <dbReference type="EMBL" id="KAB2952964.1"/>
    </source>
</evidence>
<dbReference type="InterPro" id="IPR011004">
    <property type="entry name" value="Trimer_LpxA-like_sf"/>
</dbReference>
<dbReference type="RefSeq" id="WP_151619623.1">
    <property type="nucleotide sequence ID" value="NZ_WBXO01000004.1"/>
</dbReference>
<gene>
    <name evidence="2" type="ORF">F9B85_06765</name>
</gene>
<dbReference type="PROSITE" id="PS51257">
    <property type="entry name" value="PROKAR_LIPOPROTEIN"/>
    <property type="match status" value="1"/>
</dbReference>
<organism evidence="2 3">
    <name type="scientific">Heliorestis acidaminivorans</name>
    <dbReference type="NCBI Taxonomy" id="553427"/>
    <lineage>
        <taxon>Bacteria</taxon>
        <taxon>Bacillati</taxon>
        <taxon>Bacillota</taxon>
        <taxon>Clostridia</taxon>
        <taxon>Eubacteriales</taxon>
        <taxon>Heliobacteriaceae</taxon>
        <taxon>Heliorestis</taxon>
    </lineage>
</organism>
<evidence type="ECO:0008006" key="4">
    <source>
        <dbReference type="Google" id="ProtNLM"/>
    </source>
</evidence>
<feature type="chain" id="PRO_5039454293" description="DUF5666 domain-containing protein" evidence="1">
    <location>
        <begin position="19"/>
        <end position="246"/>
    </location>
</feature>
<feature type="signal peptide" evidence="1">
    <location>
        <begin position="1"/>
        <end position="18"/>
    </location>
</feature>
<dbReference type="AlphaFoldDB" id="A0A6I0F0W5"/>
<keyword evidence="3" id="KW-1185">Reference proteome</keyword>
<comment type="caution">
    <text evidence="2">The sequence shown here is derived from an EMBL/GenBank/DDBJ whole genome shotgun (WGS) entry which is preliminary data.</text>
</comment>
<protein>
    <recommendedName>
        <fullName evidence="4">DUF5666 domain-containing protein</fullName>
    </recommendedName>
</protein>
<name>A0A6I0F0W5_9FIRM</name>
<dbReference type="EMBL" id="WBXO01000004">
    <property type="protein sequence ID" value="KAB2952964.1"/>
    <property type="molecule type" value="Genomic_DNA"/>
</dbReference>
<dbReference type="SUPFAM" id="SSF51161">
    <property type="entry name" value="Trimeric LpxA-like enzymes"/>
    <property type="match status" value="1"/>
</dbReference>